<evidence type="ECO:0000313" key="1">
    <source>
        <dbReference type="EMBL" id="WOC31052.1"/>
    </source>
</evidence>
<proteinExistence type="predicted"/>
<evidence type="ECO:0000313" key="2">
    <source>
        <dbReference type="Proteomes" id="UP001300604"/>
    </source>
</evidence>
<dbReference type="AlphaFoldDB" id="A0AA97H163"/>
<dbReference type="Pfam" id="PF11167">
    <property type="entry name" value="DUF2953"/>
    <property type="match status" value="1"/>
</dbReference>
<keyword evidence="2" id="KW-1185">Reference proteome</keyword>
<organism evidence="1 2">
    <name type="scientific">Caproicibacterium argilliputei</name>
    <dbReference type="NCBI Taxonomy" id="3030016"/>
    <lineage>
        <taxon>Bacteria</taxon>
        <taxon>Bacillati</taxon>
        <taxon>Bacillota</taxon>
        <taxon>Clostridia</taxon>
        <taxon>Eubacteriales</taxon>
        <taxon>Oscillospiraceae</taxon>
        <taxon>Caproicibacterium</taxon>
    </lineage>
</organism>
<reference evidence="1" key="1">
    <citation type="submission" date="2023-09" db="EMBL/GenBank/DDBJ databases">
        <authorList>
            <person name="Zeng C."/>
        </authorList>
    </citation>
    <scope>NUCLEOTIDE SEQUENCE</scope>
    <source>
        <strain evidence="1">ZCY20-5</strain>
    </source>
</reference>
<dbReference type="InterPro" id="IPR021338">
    <property type="entry name" value="DUF2953"/>
</dbReference>
<accession>A0AA97H163</accession>
<reference evidence="1" key="2">
    <citation type="submission" date="2024-06" db="EMBL/GenBank/DDBJ databases">
        <title>Caproicibacterium argilliputei sp. nov, a novel caproic acid producing anaerobic bacterium isolated from pit mud.</title>
        <authorList>
            <person name="Xia S."/>
        </authorList>
    </citation>
    <scope>NUCLEOTIDE SEQUENCE</scope>
    <source>
        <strain evidence="1">ZCY20-5</strain>
    </source>
</reference>
<dbReference type="KEGG" id="carl:PXC00_07355"/>
<name>A0AA97H163_9FIRM</name>
<gene>
    <name evidence="1" type="ORF">PXC00_07355</name>
</gene>
<protein>
    <submittedName>
        <fullName evidence="1">DUF2953 domain-containing protein</fullName>
    </submittedName>
</protein>
<dbReference type="EMBL" id="CP135996">
    <property type="protein sequence ID" value="WOC31052.1"/>
    <property type="molecule type" value="Genomic_DNA"/>
</dbReference>
<sequence>MTFWKIFLLINAVGFLLTMASVRFRLSYEQELGLKISYLCFSYTVFPKKEKTKKQKLQRQVQNKKPRENMLKTVYQEKGLRGLLHLLRFLTEIAAGALQNVFRHMRVKTLSLHVAVAQADAAETAVVYGNVCAVIYPTFSALTGKMQCKRFEVAVVPDFQAAQTKIQGYADVKVRVSILLITAVQALFKYMKTAKSATINEENKKGKGGVANERQPSN</sequence>
<dbReference type="RefSeq" id="WP_316934899.1">
    <property type="nucleotide sequence ID" value="NZ_CP135996.1"/>
</dbReference>
<dbReference type="Proteomes" id="UP001300604">
    <property type="component" value="Chromosome"/>
</dbReference>